<gene>
    <name evidence="9" type="ORF">SAMN04489725_12612</name>
</gene>
<organism evidence="9 10">
    <name type="scientific">Alicyclobacillus hesperidum</name>
    <dbReference type="NCBI Taxonomy" id="89784"/>
    <lineage>
        <taxon>Bacteria</taxon>
        <taxon>Bacillati</taxon>
        <taxon>Bacillota</taxon>
        <taxon>Bacilli</taxon>
        <taxon>Bacillales</taxon>
        <taxon>Alicyclobacillaceae</taxon>
        <taxon>Alicyclobacillus</taxon>
    </lineage>
</organism>
<keyword evidence="10" id="KW-1185">Reference proteome</keyword>
<evidence type="ECO:0000259" key="8">
    <source>
        <dbReference type="PROSITE" id="PS51695"/>
    </source>
</evidence>
<evidence type="ECO:0000256" key="3">
    <source>
        <dbReference type="ARBA" id="ARBA00022723"/>
    </source>
</evidence>
<dbReference type="GO" id="GO:0006508">
    <property type="term" value="P:proteolysis"/>
    <property type="evidence" value="ECO:0007669"/>
    <property type="project" value="UniProtKB-KW"/>
</dbReference>
<evidence type="ECO:0000256" key="1">
    <source>
        <dbReference type="ARBA" id="ARBA00001913"/>
    </source>
</evidence>
<dbReference type="SUPFAM" id="SSF54897">
    <property type="entry name" value="Protease propeptides/inhibitors"/>
    <property type="match status" value="1"/>
</dbReference>
<keyword evidence="7" id="KW-0865">Zymogen</keyword>
<dbReference type="PROSITE" id="PS51695">
    <property type="entry name" value="SEDOLISIN"/>
    <property type="match status" value="1"/>
</dbReference>
<dbReference type="PANTHER" id="PTHR14218:SF15">
    <property type="entry name" value="TRIPEPTIDYL-PEPTIDASE 1"/>
    <property type="match status" value="1"/>
</dbReference>
<protein>
    <submittedName>
        <fullName evidence="9">Kumamolisin. Serine peptidase. MEROPS family S53</fullName>
    </submittedName>
</protein>
<dbReference type="Proteomes" id="UP000182589">
    <property type="component" value="Unassembled WGS sequence"/>
</dbReference>
<evidence type="ECO:0000256" key="6">
    <source>
        <dbReference type="ARBA" id="ARBA00022837"/>
    </source>
</evidence>
<dbReference type="InterPro" id="IPR050819">
    <property type="entry name" value="Tripeptidyl-peptidase_I"/>
</dbReference>
<sequence>MYPCYTDREPVALSRLSLELEMMCMDQQVFVSNTGTQAGSHFVPLPGHVRPLAAGATDVGPADPDERVSVTLVLRRRSPEQLEATIESLQSLPPSQRRHLTHDEFAVRHGADAQDIEKVRAFADAHGLVLEKVHLAAGTALLTGRVADVNQAFRIDLRTYQHPGFSYRGHSGDVHVPMDIADVVTAVLGLDTRPQAVPHFRIRRQPEGAAAMRATATEQVAYTPPQVAAAYAFPENVDCTGQCIGIIELGGGYSDQSIGEYFASLGMAPPPLVAVGVDGAVNQPTGDPNGPDGEVELDIEVAGAVAPGAKLAVYFAPNTDAGFLNAITTAIHDTTNKPTVISISWGGPENGWAAASIQAMNRALQDAAALGVTVCVAAGDSGSTDGENDGLYHVDFPASSPYALACGGTRLVVENGQIASETVWNDGAQGGSTGGGVSSVFALPSWQKNAQVPPSANPGGTVGRGVPDVAGDADPATGYEVLVDGETAAIGGTSAVAPLWAGLVTIANKTIGQPVGYLNPVLYSLPKAAQAFRDITQGNNDIAGTGDVYAAGPGWDPCTGLGSPIANRLIAALQQQGGGQA</sequence>
<dbReference type="Pfam" id="PF09286">
    <property type="entry name" value="Pro-kuma_activ"/>
    <property type="match status" value="1"/>
</dbReference>
<dbReference type="InterPro" id="IPR036852">
    <property type="entry name" value="Peptidase_S8/S53_dom_sf"/>
</dbReference>
<keyword evidence="5" id="KW-0720">Serine protease</keyword>
<evidence type="ECO:0000256" key="5">
    <source>
        <dbReference type="ARBA" id="ARBA00022825"/>
    </source>
</evidence>
<dbReference type="SMART" id="SM00944">
    <property type="entry name" value="Pro-kuma_activ"/>
    <property type="match status" value="1"/>
</dbReference>
<dbReference type="InterPro" id="IPR030400">
    <property type="entry name" value="Sedolisin_dom"/>
</dbReference>
<dbReference type="GO" id="GO:0004252">
    <property type="term" value="F:serine-type endopeptidase activity"/>
    <property type="evidence" value="ECO:0007669"/>
    <property type="project" value="InterPro"/>
</dbReference>
<evidence type="ECO:0000256" key="4">
    <source>
        <dbReference type="ARBA" id="ARBA00022801"/>
    </source>
</evidence>
<evidence type="ECO:0000256" key="7">
    <source>
        <dbReference type="ARBA" id="ARBA00023145"/>
    </source>
</evidence>
<dbReference type="STRING" id="89784.SAMN04489725_12612"/>
<dbReference type="EMBL" id="FNOJ01000026">
    <property type="protein sequence ID" value="SDW98454.1"/>
    <property type="molecule type" value="Genomic_DNA"/>
</dbReference>
<dbReference type="CDD" id="cd04056">
    <property type="entry name" value="Peptidases_S53"/>
    <property type="match status" value="1"/>
</dbReference>
<evidence type="ECO:0000256" key="2">
    <source>
        <dbReference type="ARBA" id="ARBA00022670"/>
    </source>
</evidence>
<dbReference type="PANTHER" id="PTHR14218">
    <property type="entry name" value="PROTEASE S8 TRIPEPTIDYL PEPTIDASE I CLN2"/>
    <property type="match status" value="1"/>
</dbReference>
<reference evidence="10" key="1">
    <citation type="submission" date="2016-10" db="EMBL/GenBank/DDBJ databases">
        <authorList>
            <person name="Varghese N."/>
        </authorList>
    </citation>
    <scope>NUCLEOTIDE SEQUENCE [LARGE SCALE GENOMIC DNA]</scope>
    <source>
        <strain evidence="10">DSM 12489</strain>
    </source>
</reference>
<evidence type="ECO:0000313" key="10">
    <source>
        <dbReference type="Proteomes" id="UP000182589"/>
    </source>
</evidence>
<dbReference type="Pfam" id="PF00082">
    <property type="entry name" value="Peptidase_S8"/>
    <property type="match status" value="1"/>
</dbReference>
<feature type="domain" description="Peptidase S53" evidence="8">
    <location>
        <begin position="221"/>
        <end position="576"/>
    </location>
</feature>
<dbReference type="InterPro" id="IPR015366">
    <property type="entry name" value="S53_propep"/>
</dbReference>
<accession>A0A1H2Y175</accession>
<dbReference type="GO" id="GO:0046872">
    <property type="term" value="F:metal ion binding"/>
    <property type="evidence" value="ECO:0007669"/>
    <property type="project" value="UniProtKB-KW"/>
</dbReference>
<dbReference type="InterPro" id="IPR000209">
    <property type="entry name" value="Peptidase_S8/S53_dom"/>
</dbReference>
<dbReference type="AlphaFoldDB" id="A0A1H2Y175"/>
<keyword evidence="4" id="KW-0378">Hydrolase</keyword>
<dbReference type="CDD" id="cd11377">
    <property type="entry name" value="Pro-peptidase_S53"/>
    <property type="match status" value="1"/>
</dbReference>
<name>A0A1H2Y175_9BACL</name>
<evidence type="ECO:0000313" key="9">
    <source>
        <dbReference type="EMBL" id="SDW98454.1"/>
    </source>
</evidence>
<keyword evidence="3" id="KW-0479">Metal-binding</keyword>
<comment type="cofactor">
    <cofactor evidence="1">
        <name>Ca(2+)</name>
        <dbReference type="ChEBI" id="CHEBI:29108"/>
    </cofactor>
</comment>
<dbReference type="GO" id="GO:0008240">
    <property type="term" value="F:tripeptidyl-peptidase activity"/>
    <property type="evidence" value="ECO:0007669"/>
    <property type="project" value="TreeGrafter"/>
</dbReference>
<keyword evidence="2" id="KW-0645">Protease</keyword>
<dbReference type="SUPFAM" id="SSF52743">
    <property type="entry name" value="Subtilisin-like"/>
    <property type="match status" value="1"/>
</dbReference>
<proteinExistence type="predicted"/>
<keyword evidence="6" id="KW-0106">Calcium</keyword>
<dbReference type="Gene3D" id="3.40.50.200">
    <property type="entry name" value="Peptidase S8/S53 domain"/>
    <property type="match status" value="1"/>
</dbReference>